<comment type="caution">
    <text evidence="1">The sequence shown here is derived from an EMBL/GenBank/DDBJ whole genome shotgun (WGS) entry which is preliminary data.</text>
</comment>
<dbReference type="Proteomes" id="UP001500540">
    <property type="component" value="Unassembled WGS sequence"/>
</dbReference>
<evidence type="ECO:0000313" key="2">
    <source>
        <dbReference type="Proteomes" id="UP001500540"/>
    </source>
</evidence>
<proteinExistence type="predicted"/>
<sequence length="85" mass="9550">MSELTRNPLAAFYDVPVEEDATADSFTDRDHRERCGIATCSEQLFRVRERANVVLHVFGANPATLRGWVKLAQIVNRPGFLGGWC</sequence>
<evidence type="ECO:0000313" key="1">
    <source>
        <dbReference type="EMBL" id="GAA3777624.1"/>
    </source>
</evidence>
<reference evidence="2" key="1">
    <citation type="journal article" date="2019" name="Int. J. Syst. Evol. Microbiol.">
        <title>The Global Catalogue of Microorganisms (GCM) 10K type strain sequencing project: providing services to taxonomists for standard genome sequencing and annotation.</title>
        <authorList>
            <consortium name="The Broad Institute Genomics Platform"/>
            <consortium name="The Broad Institute Genome Sequencing Center for Infectious Disease"/>
            <person name="Wu L."/>
            <person name="Ma J."/>
        </authorList>
    </citation>
    <scope>NUCLEOTIDE SEQUENCE [LARGE SCALE GENOMIC DNA]</scope>
    <source>
        <strain evidence="2">JCM 16950</strain>
    </source>
</reference>
<keyword evidence="2" id="KW-1185">Reference proteome</keyword>
<organism evidence="1 2">
    <name type="scientific">Microbacterium kribbense</name>
    <dbReference type="NCBI Taxonomy" id="433645"/>
    <lineage>
        <taxon>Bacteria</taxon>
        <taxon>Bacillati</taxon>
        <taxon>Actinomycetota</taxon>
        <taxon>Actinomycetes</taxon>
        <taxon>Micrococcales</taxon>
        <taxon>Microbacteriaceae</taxon>
        <taxon>Microbacterium</taxon>
    </lineage>
</organism>
<accession>A0ABP7GZ80</accession>
<protein>
    <submittedName>
        <fullName evidence="1">Uncharacterized protein</fullName>
    </submittedName>
</protein>
<gene>
    <name evidence="1" type="ORF">GCM10022240_31180</name>
</gene>
<name>A0ABP7GZ80_9MICO</name>
<dbReference type="EMBL" id="BAABAF010000015">
    <property type="protein sequence ID" value="GAA3777624.1"/>
    <property type="molecule type" value="Genomic_DNA"/>
</dbReference>